<evidence type="ECO:0000313" key="2">
    <source>
        <dbReference type="EMBL" id="MCB5363165.1"/>
    </source>
</evidence>
<accession>A0ABS8CAV3</accession>
<reference evidence="2 3" key="1">
    <citation type="submission" date="2020-07" db="EMBL/GenBank/DDBJ databases">
        <title>Pusillimonas sp. nov., isolated from poultry manure in Taiwan.</title>
        <authorList>
            <person name="Lin S.-Y."/>
            <person name="Tang Y.-S."/>
            <person name="Young C.-C."/>
        </authorList>
    </citation>
    <scope>NUCLEOTIDE SEQUENCE [LARGE SCALE GENOMIC DNA]</scope>
    <source>
        <strain evidence="2 3">CC-YST705</strain>
    </source>
</reference>
<protein>
    <submittedName>
        <fullName evidence="2">Spermidine synthase</fullName>
    </submittedName>
</protein>
<proteinExistence type="predicted"/>
<dbReference type="EMBL" id="JACDXW010000002">
    <property type="protein sequence ID" value="MCB5363165.1"/>
    <property type="molecule type" value="Genomic_DNA"/>
</dbReference>
<gene>
    <name evidence="2" type="ORF">H0484_05270</name>
</gene>
<evidence type="ECO:0000313" key="3">
    <source>
        <dbReference type="Proteomes" id="UP000776983"/>
    </source>
</evidence>
<dbReference type="Gene3D" id="3.40.50.150">
    <property type="entry name" value="Vaccinia Virus protein VP39"/>
    <property type="match status" value="1"/>
</dbReference>
<dbReference type="CDD" id="cd02440">
    <property type="entry name" value="AdoMet_MTases"/>
    <property type="match status" value="1"/>
</dbReference>
<dbReference type="RefSeq" id="WP_226953411.1">
    <property type="nucleotide sequence ID" value="NZ_JACDXW010000002.1"/>
</dbReference>
<comment type="caution">
    <text evidence="2">The sequence shown here is derived from an EMBL/GenBank/DDBJ whole genome shotgun (WGS) entry which is preliminary data.</text>
</comment>
<keyword evidence="3" id="KW-1185">Reference proteome</keyword>
<keyword evidence="1" id="KW-0620">Polyamine biosynthesis</keyword>
<organism evidence="2 3">
    <name type="scientific">Mesopusillimonas faecipullorum</name>
    <dbReference type="NCBI Taxonomy" id="2755040"/>
    <lineage>
        <taxon>Bacteria</taxon>
        <taxon>Pseudomonadati</taxon>
        <taxon>Pseudomonadota</taxon>
        <taxon>Betaproteobacteria</taxon>
        <taxon>Burkholderiales</taxon>
        <taxon>Alcaligenaceae</taxon>
        <taxon>Mesopusillimonas</taxon>
    </lineage>
</organism>
<evidence type="ECO:0000256" key="1">
    <source>
        <dbReference type="ARBA" id="ARBA00023115"/>
    </source>
</evidence>
<dbReference type="PANTHER" id="PTHR43317:SF11">
    <property type="entry name" value="POLYAMINE AMINOPROPYLTRANSFERASE 2"/>
    <property type="match status" value="1"/>
</dbReference>
<name>A0ABS8CAV3_9BURK</name>
<sequence>MSRSASRYEPWEDDEPTLSELSGVRYLHFGTEWVQGAMRVRKPDELVLAYTKQMMAWLLFQAPDDTQTLGMLGLGAGSLLRFALKHTPAQLVTVEWNPNVTAMCHAYFKLPSHARSRIVHEDAGEWVMHPENTGLCSALMVDLYDATAQGPVRDSLAFYQGCRQTLAPGGIMTVNLFGEHESFPRNMTNIGEAFSGRVLALPEVDAGNRIVLAFRDAWPDIEDNALLDRAQALEAASKLPAMRWARHVLAQLG</sequence>
<dbReference type="InterPro" id="IPR029063">
    <property type="entry name" value="SAM-dependent_MTases_sf"/>
</dbReference>
<dbReference type="SUPFAM" id="SSF53335">
    <property type="entry name" value="S-adenosyl-L-methionine-dependent methyltransferases"/>
    <property type="match status" value="1"/>
</dbReference>
<dbReference type="PANTHER" id="PTHR43317">
    <property type="entry name" value="THERMOSPERMINE SYNTHASE ACAULIS5"/>
    <property type="match status" value="1"/>
</dbReference>
<dbReference type="Proteomes" id="UP000776983">
    <property type="component" value="Unassembled WGS sequence"/>
</dbReference>